<accession>A0ABZ0JXB3</accession>
<keyword evidence="2" id="KW-0812">Transmembrane</keyword>
<evidence type="ECO:0000256" key="1">
    <source>
        <dbReference type="SAM" id="MobiDB-lite"/>
    </source>
</evidence>
<keyword evidence="4" id="KW-1185">Reference proteome</keyword>
<reference evidence="3 4" key="1">
    <citation type="submission" date="2023-10" db="EMBL/GenBank/DDBJ databases">
        <title>Complete genome sequence of Shewanella sp. DAU334.</title>
        <authorList>
            <person name="Lee Y.-S."/>
            <person name="Jeong H.-R."/>
            <person name="Hwang E.-J."/>
            <person name="Choi Y.-L."/>
            <person name="Kim G.-D."/>
        </authorList>
    </citation>
    <scope>NUCLEOTIDE SEQUENCE [LARGE SCALE GENOMIC DNA]</scope>
    <source>
        <strain evidence="3 4">DAU334</strain>
    </source>
</reference>
<dbReference type="EMBL" id="CP136522">
    <property type="protein sequence ID" value="WOT04922.1"/>
    <property type="molecule type" value="Genomic_DNA"/>
</dbReference>
<evidence type="ECO:0000256" key="2">
    <source>
        <dbReference type="SAM" id="Phobius"/>
    </source>
</evidence>
<evidence type="ECO:0000313" key="3">
    <source>
        <dbReference type="EMBL" id="WOT04922.1"/>
    </source>
</evidence>
<feature type="compositionally biased region" description="Polar residues" evidence="1">
    <location>
        <begin position="162"/>
        <end position="175"/>
    </location>
</feature>
<feature type="transmembrane region" description="Helical" evidence="2">
    <location>
        <begin position="41"/>
        <end position="58"/>
    </location>
</feature>
<keyword evidence="2" id="KW-1133">Transmembrane helix</keyword>
<feature type="transmembrane region" description="Helical" evidence="2">
    <location>
        <begin position="18"/>
        <end position="35"/>
    </location>
</feature>
<organism evidence="3 4">
    <name type="scientific">Shewanella youngdeokensis</name>
    <dbReference type="NCBI Taxonomy" id="2999068"/>
    <lineage>
        <taxon>Bacteria</taxon>
        <taxon>Pseudomonadati</taxon>
        <taxon>Pseudomonadota</taxon>
        <taxon>Gammaproteobacteria</taxon>
        <taxon>Alteromonadales</taxon>
        <taxon>Shewanellaceae</taxon>
        <taxon>Shewanella</taxon>
    </lineage>
</organism>
<protein>
    <submittedName>
        <fullName evidence="3">DUF805 domain-containing protein</fullName>
    </submittedName>
</protein>
<feature type="transmembrane region" description="Helical" evidence="2">
    <location>
        <begin position="195"/>
        <end position="214"/>
    </location>
</feature>
<feature type="compositionally biased region" description="Basic and acidic residues" evidence="1">
    <location>
        <begin position="147"/>
        <end position="159"/>
    </location>
</feature>
<name>A0ABZ0JXB3_9GAMM</name>
<feature type="transmembrane region" description="Helical" evidence="2">
    <location>
        <begin position="70"/>
        <end position="88"/>
    </location>
</feature>
<gene>
    <name evidence="3" type="ORF">RGE70_16665</name>
</gene>
<dbReference type="Proteomes" id="UP001529491">
    <property type="component" value="Chromosome"/>
</dbReference>
<sequence>MQFTALFCLNGRDNGQRFAIISGLTYLILLLAGLVLGATSFLYIVGLLLSPVVGFSCLRRLRDAEKSVRLSALVLVPLLLVTLTLVHISSSMLLVTSLLLAAICTAYVAILPAAAVTQYQQGYSGPIKIPARSTRNTRARVEPTLDLNKPAEDAQHHDGASTAPQANTTSPRQQQGHGTLLALQRWVINNPKNTFGVSGALILVMLVLSVYSLAPDQTYVAEQEQADIEHPAPAVVPRKITTLPDGFSLALEDDVLIVRWLGERGAPANLWSLATAKGDKSCSTLAFNNGTQYRPVVVDLLADTGTEARFSPLDTKAIIVDMARRGSVSLCGYKFSLKGSQAALAKVGEFSAYL</sequence>
<keyword evidence="2" id="KW-0472">Membrane</keyword>
<feature type="transmembrane region" description="Helical" evidence="2">
    <location>
        <begin position="94"/>
        <end position="116"/>
    </location>
</feature>
<evidence type="ECO:0000313" key="4">
    <source>
        <dbReference type="Proteomes" id="UP001529491"/>
    </source>
</evidence>
<feature type="region of interest" description="Disordered" evidence="1">
    <location>
        <begin position="147"/>
        <end position="175"/>
    </location>
</feature>
<proteinExistence type="predicted"/>